<dbReference type="EMBL" id="ADVL01000621">
    <property type="protein sequence ID" value="EFH10877.1"/>
    <property type="molecule type" value="Genomic_DNA"/>
</dbReference>
<comment type="caution">
    <text evidence="2">The sequence shown here is derived from an EMBL/GenBank/DDBJ whole genome shotgun (WGS) entry which is preliminary data.</text>
</comment>
<feature type="region of interest" description="Disordered" evidence="1">
    <location>
        <begin position="1"/>
        <end position="61"/>
    </location>
</feature>
<protein>
    <submittedName>
        <fullName evidence="2">Uncharacterized protein</fullName>
    </submittedName>
</protein>
<feature type="compositionally biased region" description="Low complexity" evidence="1">
    <location>
        <begin position="35"/>
        <end position="45"/>
    </location>
</feature>
<dbReference type="Proteomes" id="UP000005324">
    <property type="component" value="Unassembled WGS sequence"/>
</dbReference>
<keyword evidence="3" id="KW-1185">Reference proteome</keyword>
<evidence type="ECO:0000313" key="2">
    <source>
        <dbReference type="EMBL" id="EFH10877.1"/>
    </source>
</evidence>
<evidence type="ECO:0000256" key="1">
    <source>
        <dbReference type="SAM" id="MobiDB-lite"/>
    </source>
</evidence>
<evidence type="ECO:0000313" key="3">
    <source>
        <dbReference type="Proteomes" id="UP000005324"/>
    </source>
</evidence>
<sequence>MGGGRGSGPWRQGGGQGGGVGGHGRDPRPGRARRPSAAPVPQSRPGAGPGKNRPQKPRPADYRMKYCVSFFSACPRTAPAPGADAAAR</sequence>
<proteinExistence type="predicted"/>
<accession>D5RP93</accession>
<dbReference type="AlphaFoldDB" id="D5RP93"/>
<dbReference type="HOGENOM" id="CLU_2467038_0_0_5"/>
<reference evidence="2 3" key="1">
    <citation type="submission" date="2010-04" db="EMBL/GenBank/DDBJ databases">
        <authorList>
            <person name="Qin X."/>
            <person name="Bachman B."/>
            <person name="Battles P."/>
            <person name="Bell A."/>
            <person name="Bess C."/>
            <person name="Bickham C."/>
            <person name="Chaboub L."/>
            <person name="Chen D."/>
            <person name="Coyle M."/>
            <person name="Deiros D.R."/>
            <person name="Dinh H."/>
            <person name="Forbes L."/>
            <person name="Fowler G."/>
            <person name="Francisco L."/>
            <person name="Fu Q."/>
            <person name="Gubbala S."/>
            <person name="Hale W."/>
            <person name="Han Y."/>
            <person name="Hemphill L."/>
            <person name="Highlander S.K."/>
            <person name="Hirani K."/>
            <person name="Hogues M."/>
            <person name="Jackson L."/>
            <person name="Jakkamsetti A."/>
            <person name="Javaid M."/>
            <person name="Jiang H."/>
            <person name="Korchina V."/>
            <person name="Kovar C."/>
            <person name="Lara F."/>
            <person name="Lee S."/>
            <person name="Mata R."/>
            <person name="Mathew T."/>
            <person name="Moen C."/>
            <person name="Morales K."/>
            <person name="Munidasa M."/>
            <person name="Nazareth L."/>
            <person name="Ngo R."/>
            <person name="Nguyen L."/>
            <person name="Okwuonu G."/>
            <person name="Ongeri F."/>
            <person name="Patil S."/>
            <person name="Petrosino J."/>
            <person name="Pham C."/>
            <person name="Pham P."/>
            <person name="Pu L.-L."/>
            <person name="Puazo M."/>
            <person name="Raj R."/>
            <person name="Reid J."/>
            <person name="Rouhana J."/>
            <person name="Saada N."/>
            <person name="Shang Y."/>
            <person name="Simmons D."/>
            <person name="Thornton R."/>
            <person name="Warren J."/>
            <person name="Weissenberger G."/>
            <person name="Zhang J."/>
            <person name="Zhang L."/>
            <person name="Zhou C."/>
            <person name="Zhu D."/>
            <person name="Muzny D."/>
            <person name="Worley K."/>
            <person name="Gibbs R."/>
        </authorList>
    </citation>
    <scope>NUCLEOTIDE SEQUENCE [LARGE SCALE GENOMIC DNA]</scope>
    <source>
        <strain evidence="2 3">ATCC 49957</strain>
    </source>
</reference>
<name>D5RP93_9PROT</name>
<organism evidence="2 3">
    <name type="scientific">Pseudoroseomonas cervicalis ATCC 49957</name>
    <dbReference type="NCBI Taxonomy" id="525371"/>
    <lineage>
        <taxon>Bacteria</taxon>
        <taxon>Pseudomonadati</taxon>
        <taxon>Pseudomonadota</taxon>
        <taxon>Alphaproteobacteria</taxon>
        <taxon>Acetobacterales</taxon>
        <taxon>Roseomonadaceae</taxon>
        <taxon>Roseomonas</taxon>
    </lineage>
</organism>
<feature type="compositionally biased region" description="Gly residues" evidence="1">
    <location>
        <begin position="1"/>
        <end position="22"/>
    </location>
</feature>
<gene>
    <name evidence="2" type="ORF">HMPREF0731_2904</name>
</gene>